<organism evidence="4 5">
    <name type="scientific">Mytilus coruscus</name>
    <name type="common">Sea mussel</name>
    <dbReference type="NCBI Taxonomy" id="42192"/>
    <lineage>
        <taxon>Eukaryota</taxon>
        <taxon>Metazoa</taxon>
        <taxon>Spiralia</taxon>
        <taxon>Lophotrochozoa</taxon>
        <taxon>Mollusca</taxon>
        <taxon>Bivalvia</taxon>
        <taxon>Autobranchia</taxon>
        <taxon>Pteriomorphia</taxon>
        <taxon>Mytilida</taxon>
        <taxon>Mytiloidea</taxon>
        <taxon>Mytilidae</taxon>
        <taxon>Mytilinae</taxon>
        <taxon>Mytilus</taxon>
    </lineage>
</organism>
<dbReference type="EMBL" id="CACVKT020007564">
    <property type="protein sequence ID" value="CAC5408552.1"/>
    <property type="molecule type" value="Genomic_DNA"/>
</dbReference>
<accession>A0A6J8DLU7</accession>
<feature type="compositionally biased region" description="Acidic residues" evidence="2">
    <location>
        <begin position="411"/>
        <end position="423"/>
    </location>
</feature>
<evidence type="ECO:0000313" key="5">
    <source>
        <dbReference type="Proteomes" id="UP000507470"/>
    </source>
</evidence>
<dbReference type="InterPro" id="IPR018586">
    <property type="entry name" value="Brinker_DNA-bd"/>
</dbReference>
<dbReference type="PANTHER" id="PTHR19303:SF74">
    <property type="entry name" value="POGO TRANSPOSABLE ELEMENT WITH KRAB DOMAIN"/>
    <property type="match status" value="1"/>
</dbReference>
<dbReference type="InterPro" id="IPR004875">
    <property type="entry name" value="DDE_SF_endonuclease_dom"/>
</dbReference>
<reference evidence="4 5" key="1">
    <citation type="submission" date="2020-06" db="EMBL/GenBank/DDBJ databases">
        <authorList>
            <person name="Li R."/>
            <person name="Bekaert M."/>
        </authorList>
    </citation>
    <scope>NUCLEOTIDE SEQUENCE [LARGE SCALE GENOMIC DNA]</scope>
    <source>
        <strain evidence="5">wild</strain>
    </source>
</reference>
<dbReference type="GO" id="GO:0005634">
    <property type="term" value="C:nucleus"/>
    <property type="evidence" value="ECO:0007669"/>
    <property type="project" value="TreeGrafter"/>
</dbReference>
<evidence type="ECO:0000313" key="4">
    <source>
        <dbReference type="EMBL" id="CAC5408552.1"/>
    </source>
</evidence>
<evidence type="ECO:0000259" key="3">
    <source>
        <dbReference type="PROSITE" id="PS51253"/>
    </source>
</evidence>
<dbReference type="SUPFAM" id="SSF48295">
    <property type="entry name" value="TrpR-like"/>
    <property type="match status" value="1"/>
</dbReference>
<dbReference type="GO" id="GO:0043565">
    <property type="term" value="F:sequence-specific DNA binding"/>
    <property type="evidence" value="ECO:0007669"/>
    <property type="project" value="InterPro"/>
</dbReference>
<dbReference type="Pfam" id="PF09607">
    <property type="entry name" value="BrkDBD"/>
    <property type="match status" value="1"/>
</dbReference>
<dbReference type="InterPro" id="IPR010921">
    <property type="entry name" value="Trp_repressor/repl_initiator"/>
</dbReference>
<gene>
    <name evidence="4" type="ORF">MCOR_41933</name>
</gene>
<keyword evidence="5" id="KW-1185">Reference proteome</keyword>
<dbReference type="Pfam" id="PF03184">
    <property type="entry name" value="DDE_1"/>
    <property type="match status" value="1"/>
</dbReference>
<dbReference type="InterPro" id="IPR006600">
    <property type="entry name" value="HTH_CenpB_DNA-bd_dom"/>
</dbReference>
<name>A0A6J8DLU7_MYTCO</name>
<dbReference type="Proteomes" id="UP000507470">
    <property type="component" value="Unassembled WGS sequence"/>
</dbReference>
<dbReference type="InterPro" id="IPR050863">
    <property type="entry name" value="CenT-Element_Derived"/>
</dbReference>
<dbReference type="OrthoDB" id="6136066at2759"/>
<dbReference type="PANTHER" id="PTHR19303">
    <property type="entry name" value="TRANSPOSON"/>
    <property type="match status" value="1"/>
</dbReference>
<dbReference type="PROSITE" id="PS51253">
    <property type="entry name" value="HTH_CENPB"/>
    <property type="match status" value="1"/>
</dbReference>
<protein>
    <recommendedName>
        <fullName evidence="3">HTH CENPB-type domain-containing protein</fullName>
    </recommendedName>
</protein>
<dbReference type="InterPro" id="IPR009057">
    <property type="entry name" value="Homeodomain-like_sf"/>
</dbReference>
<dbReference type="Pfam" id="PF03221">
    <property type="entry name" value="HTH_Tnp_Tc5"/>
    <property type="match status" value="1"/>
</dbReference>
<evidence type="ECO:0000256" key="1">
    <source>
        <dbReference type="ARBA" id="ARBA00023125"/>
    </source>
</evidence>
<sequence length="456" mass="51977">MPKRKRNAYDADFKLKVVAYAETHTNAAAEREYDINEKLIRDWRSKKAALATVKKTAKKIRHIPSPVAKLEVDLNTWVLDLRSQGYVVTRSAIRLQALTMAKKTDYETPTDFKASAGWCTRFMKRYGLTLRQRTHIAQKLPADVEHKVANFHQFVLKERKSHNYPLIAIGNMDETPMTFDLPSNRTVDTKGAKTINIKTCGAEKSHFTVVLACLADGTKLKPMVIFKRKTKPKEKLPSGVFVQCNKKGWMDEAFTNLWVDEIWSKRPGALLHKKSLLVWDMFRAHLVDSVQKNLLCRKTHKAVIPGGCTSLLQPLDVSLNKPFKTKMRALWTDWMISGPKEYTAGGNQRRASYQQVCEWTITAWDSISKETVIKSFKKCGISNAMDGSEDDALYDDLINSSDNTTTTTAEVEPEEDSELDDMYDDMPLSDLQVQLLFQEDSDDEEFFGFGPQESRE</sequence>
<proteinExistence type="predicted"/>
<dbReference type="SUPFAM" id="SSF46689">
    <property type="entry name" value="Homeodomain-like"/>
    <property type="match status" value="1"/>
</dbReference>
<keyword evidence="1" id="KW-0238">DNA-binding</keyword>
<feature type="region of interest" description="Disordered" evidence="2">
    <location>
        <begin position="400"/>
        <end position="423"/>
    </location>
</feature>
<dbReference type="SMART" id="SM00674">
    <property type="entry name" value="CENPB"/>
    <property type="match status" value="1"/>
</dbReference>
<dbReference type="AlphaFoldDB" id="A0A6J8DLU7"/>
<dbReference type="Gene3D" id="1.10.10.60">
    <property type="entry name" value="Homeodomain-like"/>
    <property type="match status" value="2"/>
</dbReference>
<evidence type="ECO:0000256" key="2">
    <source>
        <dbReference type="SAM" id="MobiDB-lite"/>
    </source>
</evidence>
<feature type="domain" description="HTH CENPB-type" evidence="3">
    <location>
        <begin position="58"/>
        <end position="132"/>
    </location>
</feature>